<gene>
    <name evidence="1" type="ORF">D2962_14950</name>
</gene>
<evidence type="ECO:0008006" key="3">
    <source>
        <dbReference type="Google" id="ProtNLM"/>
    </source>
</evidence>
<dbReference type="EMBL" id="CP033169">
    <property type="protein sequence ID" value="AYO32326.1"/>
    <property type="molecule type" value="Genomic_DNA"/>
</dbReference>
<sequence length="77" mass="8927">MGEMYDEFVRFIKDSDINEKVETEFVDVIEDGLEGYDEALKLLEKGYGLPLTLINGKPRFYGGISNEMFYDVIKKHI</sequence>
<dbReference type="Proteomes" id="UP000280960">
    <property type="component" value="Chromosome"/>
</dbReference>
<organism evidence="1 2">
    <name type="scientific">Biomaibacter acetigenes</name>
    <dbReference type="NCBI Taxonomy" id="2316383"/>
    <lineage>
        <taxon>Bacteria</taxon>
        <taxon>Bacillati</taxon>
        <taxon>Bacillota</taxon>
        <taxon>Clostridia</taxon>
        <taxon>Thermosediminibacterales</taxon>
        <taxon>Tepidanaerobacteraceae</taxon>
        <taxon>Biomaibacter</taxon>
    </lineage>
</organism>
<dbReference type="KEGG" id="bacg:D2962_14950"/>
<accession>A0A3G2RA64</accession>
<evidence type="ECO:0000313" key="1">
    <source>
        <dbReference type="EMBL" id="AYO32326.1"/>
    </source>
</evidence>
<proteinExistence type="predicted"/>
<evidence type="ECO:0000313" key="2">
    <source>
        <dbReference type="Proteomes" id="UP000280960"/>
    </source>
</evidence>
<reference evidence="1 2" key="1">
    <citation type="submission" date="2018-10" db="EMBL/GenBank/DDBJ databases">
        <authorList>
            <person name="Zhang X."/>
        </authorList>
    </citation>
    <scope>NUCLEOTIDE SEQUENCE [LARGE SCALE GENOMIC DNA]</scope>
    <source>
        <strain evidence="1 2">SK-G1</strain>
    </source>
</reference>
<dbReference type="AlphaFoldDB" id="A0A3G2RA64"/>
<protein>
    <recommendedName>
        <fullName evidence="3">Thioredoxin-like fold domain-containing protein</fullName>
    </recommendedName>
</protein>
<name>A0A3G2RA64_9FIRM</name>
<keyword evidence="2" id="KW-1185">Reference proteome</keyword>